<dbReference type="Gene3D" id="1.50.10.10">
    <property type="match status" value="1"/>
</dbReference>
<evidence type="ECO:0000313" key="14">
    <source>
        <dbReference type="Proteomes" id="UP000751190"/>
    </source>
</evidence>
<evidence type="ECO:0000256" key="8">
    <source>
        <dbReference type="PROSITE-ProRule" id="PRU10060"/>
    </source>
</evidence>
<feature type="domain" description="Cellulase Ig-like" evidence="12">
    <location>
        <begin position="31"/>
        <end position="99"/>
    </location>
</feature>
<dbReference type="EC" id="3.2.1.4" evidence="9"/>
<dbReference type="InterPro" id="IPR014756">
    <property type="entry name" value="Ig_E-set"/>
</dbReference>
<dbReference type="SUPFAM" id="SSF81296">
    <property type="entry name" value="E set domains"/>
    <property type="match status" value="1"/>
</dbReference>
<comment type="caution">
    <text evidence="13">The sequence shown here is derived from an EMBL/GenBank/DDBJ whole genome shotgun (WGS) entry which is preliminary data.</text>
</comment>
<evidence type="ECO:0000259" key="11">
    <source>
        <dbReference type="Pfam" id="PF00759"/>
    </source>
</evidence>
<comment type="similarity">
    <text evidence="2 8 9">Belongs to the glycosyl hydrolase 9 (cellulase E) family.</text>
</comment>
<keyword evidence="6 8" id="KW-0326">Glycosidase</keyword>
<feature type="active site" evidence="8">
    <location>
        <position position="561"/>
    </location>
</feature>
<proteinExistence type="inferred from homology"/>
<name>A0A8J6CCL0_DIALT</name>
<keyword evidence="14" id="KW-1185">Reference proteome</keyword>
<keyword evidence="3 8" id="KW-0378">Hydrolase</keyword>
<gene>
    <name evidence="13" type="ORF">KFE25_012278</name>
</gene>
<dbReference type="AlphaFoldDB" id="A0A8J6CCL0"/>
<dbReference type="InterPro" id="IPR033126">
    <property type="entry name" value="Glyco_hydro_9_Asp/Glu_AS"/>
</dbReference>
<evidence type="ECO:0000256" key="9">
    <source>
        <dbReference type="RuleBase" id="RU361166"/>
    </source>
</evidence>
<feature type="region of interest" description="Disordered" evidence="10">
    <location>
        <begin position="597"/>
        <end position="617"/>
    </location>
</feature>
<keyword evidence="4 9" id="KW-0136">Cellulose degradation</keyword>
<dbReference type="InterPro" id="IPR012341">
    <property type="entry name" value="6hp_glycosidase-like_sf"/>
</dbReference>
<dbReference type="PANTHER" id="PTHR22298">
    <property type="entry name" value="ENDO-1,4-BETA-GLUCANASE"/>
    <property type="match status" value="1"/>
</dbReference>
<dbReference type="SUPFAM" id="SSF48208">
    <property type="entry name" value="Six-hairpin glycosidases"/>
    <property type="match status" value="1"/>
</dbReference>
<evidence type="ECO:0000259" key="12">
    <source>
        <dbReference type="Pfam" id="PF02927"/>
    </source>
</evidence>
<dbReference type="InterPro" id="IPR008928">
    <property type="entry name" value="6-hairpin_glycosidase_sf"/>
</dbReference>
<dbReference type="EMBL" id="JAGTXO010000011">
    <property type="protein sequence ID" value="KAG8464915.1"/>
    <property type="molecule type" value="Genomic_DNA"/>
</dbReference>
<evidence type="ECO:0000256" key="2">
    <source>
        <dbReference type="ARBA" id="ARBA00007072"/>
    </source>
</evidence>
<feature type="domain" description="Glycoside hydrolase family 9" evidence="11">
    <location>
        <begin position="118"/>
        <end position="582"/>
    </location>
</feature>
<organism evidence="13 14">
    <name type="scientific">Diacronema lutheri</name>
    <name type="common">Unicellular marine alga</name>
    <name type="synonym">Monochrysis lutheri</name>
    <dbReference type="NCBI Taxonomy" id="2081491"/>
    <lineage>
        <taxon>Eukaryota</taxon>
        <taxon>Haptista</taxon>
        <taxon>Haptophyta</taxon>
        <taxon>Pavlovophyceae</taxon>
        <taxon>Pavlovales</taxon>
        <taxon>Pavlovaceae</taxon>
        <taxon>Diacronema</taxon>
    </lineage>
</organism>
<keyword evidence="7 8" id="KW-0624">Polysaccharide degradation</keyword>
<sequence>MLGASLVAALGAAQPMRARSLRAPTYAFSALGFLPDGAKHATLGATRSCGGRFNVLHALTGAIAFTGTTRSFANASSSCLLDFTPLSTPGTYRLALPGTPSHSAAFAIGEDVLNAPFQMAMVGFFLSRCGQDVPPLAPSDGLVVAAPDGRPYGHRECHAADGLVDARHTGERHEAHIDGSGGWHDGASYGKYSVNTGFTLGVLMYAWEHFAERLACARVGLPARVSARAHAPPLPDFLHEVRWGMAWLLKMQRSDGTVHHMLAPSQLDAFSRLPDDDPNARYFSAWGTTATATLAAAGAQAARVFQKHDGAFARDCLRAARFAYAALLAHPEPKLPDLSAFGTRLYLARDPHWDEGVRLWAAAELYETTGERCFLNDAERLLAAFDAPARTCAHLRAAHSDWRRCKVSDQLDWDDQRNLGAVRYLTLTRASGRSGALYEQTKQQLAAVADAFASNGLADAHGDTLGGLTKWGVNGERARQALVLHSAELVLGANATLAWTALDTLGSLLGRNSFGRSFVTKLGHAPPAHPHHRPSMVFADAWPGFLVGGPNRGGGPKAWIDNWLAFRSNEVAINWNAGLAYASARYYICPTPAPAQRGRARPRGVHEDKTTGAPIRTQAPPLSALGTYAHLPDEQMSWLGSSSAIRACRREQVKLTGELLAAMAADLDATRGNRPPKPSVHIASHRGRARLPVIVRAAPGDELTQFSSQR</sequence>
<dbReference type="GO" id="GO:0030245">
    <property type="term" value="P:cellulose catabolic process"/>
    <property type="evidence" value="ECO:0007669"/>
    <property type="project" value="UniProtKB-KW"/>
</dbReference>
<dbReference type="OrthoDB" id="10257085at2759"/>
<evidence type="ECO:0000256" key="7">
    <source>
        <dbReference type="ARBA" id="ARBA00023326"/>
    </source>
</evidence>
<dbReference type="PROSITE" id="PS00698">
    <property type="entry name" value="GH9_3"/>
    <property type="match status" value="1"/>
</dbReference>
<evidence type="ECO:0000256" key="6">
    <source>
        <dbReference type="ARBA" id="ARBA00023295"/>
    </source>
</evidence>
<evidence type="ECO:0000256" key="4">
    <source>
        <dbReference type="ARBA" id="ARBA00023001"/>
    </source>
</evidence>
<accession>A0A8J6CCL0</accession>
<evidence type="ECO:0000256" key="1">
    <source>
        <dbReference type="ARBA" id="ARBA00000966"/>
    </source>
</evidence>
<keyword evidence="5 8" id="KW-0119">Carbohydrate metabolism</keyword>
<dbReference type="GO" id="GO:0008810">
    <property type="term" value="F:cellulase activity"/>
    <property type="evidence" value="ECO:0007669"/>
    <property type="project" value="UniProtKB-EC"/>
</dbReference>
<evidence type="ECO:0000256" key="3">
    <source>
        <dbReference type="ARBA" id="ARBA00022801"/>
    </source>
</evidence>
<reference evidence="13" key="1">
    <citation type="submission" date="2021-05" db="EMBL/GenBank/DDBJ databases">
        <title>The genome of the haptophyte Pavlova lutheri (Diacronema luteri, Pavlovales) - a model for lipid biosynthesis in eukaryotic algae.</title>
        <authorList>
            <person name="Hulatt C.J."/>
            <person name="Posewitz M.C."/>
        </authorList>
    </citation>
    <scope>NUCLEOTIDE SEQUENCE</scope>
    <source>
        <strain evidence="13">NIVA-4/92</strain>
    </source>
</reference>
<dbReference type="Proteomes" id="UP000751190">
    <property type="component" value="Unassembled WGS sequence"/>
</dbReference>
<evidence type="ECO:0000313" key="13">
    <source>
        <dbReference type="EMBL" id="KAG8464915.1"/>
    </source>
</evidence>
<dbReference type="InterPro" id="IPR001701">
    <property type="entry name" value="Glyco_hydro_9"/>
</dbReference>
<evidence type="ECO:0000256" key="10">
    <source>
        <dbReference type="SAM" id="MobiDB-lite"/>
    </source>
</evidence>
<dbReference type="Pfam" id="PF02927">
    <property type="entry name" value="CelD_N"/>
    <property type="match status" value="1"/>
</dbReference>
<dbReference type="CDD" id="cd02850">
    <property type="entry name" value="E_set_Cellulase_N"/>
    <property type="match status" value="1"/>
</dbReference>
<protein>
    <recommendedName>
        <fullName evidence="9">Endoglucanase</fullName>
        <ecNumber evidence="9">3.2.1.4</ecNumber>
    </recommendedName>
</protein>
<dbReference type="Gene3D" id="2.60.40.10">
    <property type="entry name" value="Immunoglobulins"/>
    <property type="match status" value="1"/>
</dbReference>
<evidence type="ECO:0000256" key="5">
    <source>
        <dbReference type="ARBA" id="ARBA00023277"/>
    </source>
</evidence>
<dbReference type="InterPro" id="IPR004197">
    <property type="entry name" value="Cellulase_Ig-like"/>
</dbReference>
<dbReference type="Pfam" id="PF00759">
    <property type="entry name" value="Glyco_hydro_9"/>
    <property type="match status" value="1"/>
</dbReference>
<feature type="active site" evidence="8">
    <location>
        <position position="570"/>
    </location>
</feature>
<comment type="catalytic activity">
    <reaction evidence="1 9">
        <text>Endohydrolysis of (1-&gt;4)-beta-D-glucosidic linkages in cellulose, lichenin and cereal beta-D-glucans.</text>
        <dbReference type="EC" id="3.2.1.4"/>
    </reaction>
</comment>
<dbReference type="InterPro" id="IPR013783">
    <property type="entry name" value="Ig-like_fold"/>
</dbReference>